<evidence type="ECO:0000313" key="2">
    <source>
        <dbReference type="Proteomes" id="UP000627292"/>
    </source>
</evidence>
<dbReference type="AlphaFoldDB" id="A0A917MYI5"/>
<gene>
    <name evidence="1" type="ORF">GCM10011379_47740</name>
</gene>
<dbReference type="EMBL" id="BMIB01000005">
    <property type="protein sequence ID" value="GGH79014.1"/>
    <property type="molecule type" value="Genomic_DNA"/>
</dbReference>
<evidence type="ECO:0008006" key="3">
    <source>
        <dbReference type="Google" id="ProtNLM"/>
    </source>
</evidence>
<reference evidence="1" key="2">
    <citation type="submission" date="2020-09" db="EMBL/GenBank/DDBJ databases">
        <authorList>
            <person name="Sun Q."/>
            <person name="Zhou Y."/>
        </authorList>
    </citation>
    <scope>NUCLEOTIDE SEQUENCE</scope>
    <source>
        <strain evidence="1">CGMCC 1.15290</strain>
    </source>
</reference>
<protein>
    <recommendedName>
        <fullName evidence="3">Universal stress protein</fullName>
    </recommendedName>
</protein>
<evidence type="ECO:0000313" key="1">
    <source>
        <dbReference type="EMBL" id="GGH79014.1"/>
    </source>
</evidence>
<keyword evidence="2" id="KW-1185">Reference proteome</keyword>
<dbReference type="Proteomes" id="UP000627292">
    <property type="component" value="Unassembled WGS sequence"/>
</dbReference>
<name>A0A917MYI5_9BACT</name>
<dbReference type="RefSeq" id="WP_188957202.1">
    <property type="nucleotide sequence ID" value="NZ_BMIB01000005.1"/>
</dbReference>
<dbReference type="SUPFAM" id="SSF52402">
    <property type="entry name" value="Adenine nucleotide alpha hydrolases-like"/>
    <property type="match status" value="1"/>
</dbReference>
<proteinExistence type="predicted"/>
<reference evidence="1" key="1">
    <citation type="journal article" date="2014" name="Int. J. Syst. Evol. Microbiol.">
        <title>Complete genome sequence of Corynebacterium casei LMG S-19264T (=DSM 44701T), isolated from a smear-ripened cheese.</title>
        <authorList>
            <consortium name="US DOE Joint Genome Institute (JGI-PGF)"/>
            <person name="Walter F."/>
            <person name="Albersmeier A."/>
            <person name="Kalinowski J."/>
            <person name="Ruckert C."/>
        </authorList>
    </citation>
    <scope>NUCLEOTIDE SEQUENCE</scope>
    <source>
        <strain evidence="1">CGMCC 1.15290</strain>
    </source>
</reference>
<accession>A0A917MYI5</accession>
<sequence length="161" mass="18388">MKNILIPTDFTVHSLDTIVATVEKYKAGQLHILLMHGLSMPDSITELMMFSRNNDRYKLITKEFEDACKIIKNRYASVIQSITLRFMHGSTRHVFRNFLLANHIDLIVFPADYTLQKACDNSVDISGLLKYARCNIDRVSVRQDQGDVQRINMADLLLAVG</sequence>
<comment type="caution">
    <text evidence="1">The sequence shown here is derived from an EMBL/GenBank/DDBJ whole genome shotgun (WGS) entry which is preliminary data.</text>
</comment>
<organism evidence="1 2">
    <name type="scientific">Filimonas zeae</name>
    <dbReference type="NCBI Taxonomy" id="1737353"/>
    <lineage>
        <taxon>Bacteria</taxon>
        <taxon>Pseudomonadati</taxon>
        <taxon>Bacteroidota</taxon>
        <taxon>Chitinophagia</taxon>
        <taxon>Chitinophagales</taxon>
        <taxon>Chitinophagaceae</taxon>
        <taxon>Filimonas</taxon>
    </lineage>
</organism>